<dbReference type="KEGG" id="ccot:CCAX7_41710"/>
<evidence type="ECO:0000313" key="2">
    <source>
        <dbReference type="Proteomes" id="UP000287394"/>
    </source>
</evidence>
<evidence type="ECO:0000313" key="1">
    <source>
        <dbReference type="EMBL" id="BDI32120.1"/>
    </source>
</evidence>
<dbReference type="AlphaFoldDB" id="A0A402CXZ7"/>
<dbReference type="EMBL" id="AP025739">
    <property type="protein sequence ID" value="BDI32120.1"/>
    <property type="molecule type" value="Genomic_DNA"/>
</dbReference>
<dbReference type="RefSeq" id="WP_119322184.1">
    <property type="nucleotide sequence ID" value="NZ_AP025739.1"/>
</dbReference>
<organism evidence="1 2">
    <name type="scientific">Capsulimonas corticalis</name>
    <dbReference type="NCBI Taxonomy" id="2219043"/>
    <lineage>
        <taxon>Bacteria</taxon>
        <taxon>Bacillati</taxon>
        <taxon>Armatimonadota</taxon>
        <taxon>Armatimonadia</taxon>
        <taxon>Capsulimonadales</taxon>
        <taxon>Capsulimonadaceae</taxon>
        <taxon>Capsulimonas</taxon>
    </lineage>
</organism>
<sequence>MMIAITEDGVKILCDSDNCKATADAPVALHPALSNSLSAVQPIDGWLFAASVGGVWRHYCPDCQALHLEGLREQAAY</sequence>
<accession>A0A402CXZ7</accession>
<keyword evidence="2" id="KW-1185">Reference proteome</keyword>
<gene>
    <name evidence="1" type="ORF">CCAX7_41710</name>
</gene>
<name>A0A402CXZ7_9BACT</name>
<reference evidence="1 2" key="1">
    <citation type="journal article" date="2019" name="Int. J. Syst. Evol. Microbiol.">
        <title>Capsulimonas corticalis gen. nov., sp. nov., an aerobic capsulated bacterium, of a novel bacterial order, Capsulimonadales ord. nov., of the class Armatimonadia of the phylum Armatimonadetes.</title>
        <authorList>
            <person name="Li J."/>
            <person name="Kudo C."/>
            <person name="Tonouchi A."/>
        </authorList>
    </citation>
    <scope>NUCLEOTIDE SEQUENCE [LARGE SCALE GENOMIC DNA]</scope>
    <source>
        <strain evidence="1 2">AX-7</strain>
    </source>
</reference>
<protein>
    <submittedName>
        <fullName evidence="1">Uncharacterized protein</fullName>
    </submittedName>
</protein>
<proteinExistence type="predicted"/>
<dbReference type="Proteomes" id="UP000287394">
    <property type="component" value="Chromosome"/>
</dbReference>